<dbReference type="SUPFAM" id="SSF63737">
    <property type="entry name" value="Leukotriene A4 hydrolase N-terminal domain"/>
    <property type="match status" value="1"/>
</dbReference>
<accession>A0A0S2FEE6</accession>
<dbReference type="PANTHER" id="PTHR11533">
    <property type="entry name" value="PROTEASE M1 ZINC METALLOPROTEASE"/>
    <property type="match status" value="1"/>
</dbReference>
<dbReference type="GO" id="GO:0005615">
    <property type="term" value="C:extracellular space"/>
    <property type="evidence" value="ECO:0007669"/>
    <property type="project" value="TreeGrafter"/>
</dbReference>
<keyword evidence="7" id="KW-0645">Protease</keyword>
<dbReference type="InterPro" id="IPR045357">
    <property type="entry name" value="Aminopeptidase_N-like_N"/>
</dbReference>
<protein>
    <recommendedName>
        <fullName evidence="5">Aminopeptidase N</fullName>
        <ecNumber evidence="4">3.4.11.2</ecNumber>
    </recommendedName>
</protein>
<keyword evidence="6" id="KW-0031">Aminopeptidase</keyword>
<dbReference type="Gene3D" id="1.10.390.10">
    <property type="entry name" value="Neutral Protease Domain 2"/>
    <property type="match status" value="1"/>
</dbReference>
<evidence type="ECO:0000256" key="13">
    <source>
        <dbReference type="SAM" id="Phobius"/>
    </source>
</evidence>
<name>A0A0S2FEE6_LYSAN</name>
<evidence type="ECO:0000256" key="6">
    <source>
        <dbReference type="ARBA" id="ARBA00022438"/>
    </source>
</evidence>
<dbReference type="Pfam" id="PF17900">
    <property type="entry name" value="Peptidase_M1_N"/>
    <property type="match status" value="1"/>
</dbReference>
<evidence type="ECO:0000256" key="7">
    <source>
        <dbReference type="ARBA" id="ARBA00022670"/>
    </source>
</evidence>
<evidence type="ECO:0000256" key="3">
    <source>
        <dbReference type="ARBA" id="ARBA00010136"/>
    </source>
</evidence>
<dbReference type="GO" id="GO:0016020">
    <property type="term" value="C:membrane"/>
    <property type="evidence" value="ECO:0007669"/>
    <property type="project" value="TreeGrafter"/>
</dbReference>
<keyword evidence="17" id="KW-1185">Reference proteome</keyword>
<comment type="catalytic activity">
    <reaction evidence="1">
        <text>Release of an N-terminal amino acid, Xaa-|-Yaa- from a peptide, amide or arylamide. Xaa is preferably Ala, but may be most amino acids including Pro (slow action). When a terminal hydrophobic residue is followed by a prolyl residue, the two may be released as an intact Xaa-Pro dipeptide.</text>
        <dbReference type="EC" id="3.4.11.2"/>
    </reaction>
</comment>
<keyword evidence="9" id="KW-0378">Hydrolase</keyword>
<dbReference type="STRING" id="84531.LA76x_3777"/>
<sequence>MEQAMRDAVNQVGQSRARSRLLRRTIAAGVLVCTAFAALAAASKTPGEVARAGADIDVLHYTARIEPDLAAKSLRGHVAIRFIVRTQGAQRFDFDAGELDIVAVSEDKKPLSFDKLDKRVSVRLAAPAAAGSRHEIEIVYRGAPRFGLEFHPERNELYTVFSTSQWLVCIDAPQERATLDLTVTLPEGLKAVGNGRLMSKSALGGRREAYRWRQDAAMPSYVYGFAAGRYNEAGGTSENAVLRYLSSDLQAPQLRRVFADTPDMMRFFGRRAGIRYNGTYSQVLVAKTIGQELAGLSLMSEAYGREVLDDPSAQALIAHEAAHQWWGNYVTCRDWGHFWLNEGFANFMAAAYLQHRFGDEAYRKQVDGWKRRLDKLRETGKDHALIYEHWSKPSADDRAVVYQKGAYVLHLLREELGERAFWGGVRAYTRAHYGHSVVTADFRRAMERASGRDLGEFFARWVASAEVVAKPAAGRSERGDAAKGRSGASRDRAVSEAGACCEQAWALTDAWLDRGIVAERSFAVAACAAPTQERRGQGVGAARAATTNPTDRGTVPIRPGRLFNLDRPTPRPLAPSPGTCAAPSIARPRAPFVCISESRTVHELASWL</sequence>
<dbReference type="GO" id="GO:0043171">
    <property type="term" value="P:peptide catabolic process"/>
    <property type="evidence" value="ECO:0007669"/>
    <property type="project" value="TreeGrafter"/>
</dbReference>
<dbReference type="SUPFAM" id="SSF55486">
    <property type="entry name" value="Metalloproteases ('zincins'), catalytic domain"/>
    <property type="match status" value="1"/>
</dbReference>
<evidence type="ECO:0000256" key="12">
    <source>
        <dbReference type="SAM" id="MobiDB-lite"/>
    </source>
</evidence>
<dbReference type="GO" id="GO:0042277">
    <property type="term" value="F:peptide binding"/>
    <property type="evidence" value="ECO:0007669"/>
    <property type="project" value="TreeGrafter"/>
</dbReference>
<evidence type="ECO:0000259" key="15">
    <source>
        <dbReference type="Pfam" id="PF17900"/>
    </source>
</evidence>
<evidence type="ECO:0000256" key="1">
    <source>
        <dbReference type="ARBA" id="ARBA00000098"/>
    </source>
</evidence>
<dbReference type="GO" id="GO:0016285">
    <property type="term" value="F:alanyl aminopeptidase activity"/>
    <property type="evidence" value="ECO:0007669"/>
    <property type="project" value="UniProtKB-EC"/>
</dbReference>
<dbReference type="AlphaFoldDB" id="A0A0S2FEE6"/>
<feature type="domain" description="Peptidase M1 membrane alanine aminopeptidase" evidence="14">
    <location>
        <begin position="309"/>
        <end position="461"/>
    </location>
</feature>
<feature type="region of interest" description="Disordered" evidence="12">
    <location>
        <begin position="537"/>
        <end position="580"/>
    </location>
</feature>
<dbReference type="InterPro" id="IPR014782">
    <property type="entry name" value="Peptidase_M1_dom"/>
</dbReference>
<evidence type="ECO:0000256" key="9">
    <source>
        <dbReference type="ARBA" id="ARBA00022801"/>
    </source>
</evidence>
<dbReference type="GO" id="GO:0008270">
    <property type="term" value="F:zinc ion binding"/>
    <property type="evidence" value="ECO:0007669"/>
    <property type="project" value="InterPro"/>
</dbReference>
<dbReference type="GO" id="GO:0005737">
    <property type="term" value="C:cytoplasm"/>
    <property type="evidence" value="ECO:0007669"/>
    <property type="project" value="TreeGrafter"/>
</dbReference>
<comment type="similarity">
    <text evidence="3">Belongs to the peptidase M1 family.</text>
</comment>
<evidence type="ECO:0000256" key="5">
    <source>
        <dbReference type="ARBA" id="ARBA00015611"/>
    </source>
</evidence>
<keyword evidence="13" id="KW-0472">Membrane</keyword>
<dbReference type="GO" id="GO:0070006">
    <property type="term" value="F:metalloaminopeptidase activity"/>
    <property type="evidence" value="ECO:0007669"/>
    <property type="project" value="TreeGrafter"/>
</dbReference>
<dbReference type="Gene3D" id="2.60.40.1730">
    <property type="entry name" value="tricorn interacting facor f3 domain"/>
    <property type="match status" value="1"/>
</dbReference>
<proteinExistence type="inferred from homology"/>
<evidence type="ECO:0000256" key="4">
    <source>
        <dbReference type="ARBA" id="ARBA00012564"/>
    </source>
</evidence>
<keyword evidence="13" id="KW-0812">Transmembrane</keyword>
<keyword evidence="11" id="KW-0482">Metalloprotease</keyword>
<keyword evidence="13" id="KW-1133">Transmembrane helix</keyword>
<dbReference type="eggNOG" id="COG0308">
    <property type="taxonomic scope" value="Bacteria"/>
</dbReference>
<evidence type="ECO:0000256" key="8">
    <source>
        <dbReference type="ARBA" id="ARBA00022723"/>
    </source>
</evidence>
<dbReference type="InterPro" id="IPR042097">
    <property type="entry name" value="Aminopeptidase_N-like_N_sf"/>
</dbReference>
<dbReference type="InterPro" id="IPR027268">
    <property type="entry name" value="Peptidase_M4/M1_CTD_sf"/>
</dbReference>
<feature type="domain" description="Aminopeptidase N-like N-terminal" evidence="15">
    <location>
        <begin position="60"/>
        <end position="222"/>
    </location>
</feature>
<dbReference type="Proteomes" id="UP000060787">
    <property type="component" value="Chromosome"/>
</dbReference>
<evidence type="ECO:0000256" key="2">
    <source>
        <dbReference type="ARBA" id="ARBA00001947"/>
    </source>
</evidence>
<comment type="cofactor">
    <cofactor evidence="2">
        <name>Zn(2+)</name>
        <dbReference type="ChEBI" id="CHEBI:29105"/>
    </cofactor>
</comment>
<dbReference type="Pfam" id="PF01433">
    <property type="entry name" value="Peptidase_M1"/>
    <property type="match status" value="1"/>
</dbReference>
<dbReference type="PATRIC" id="fig|84531.8.peg.3794"/>
<dbReference type="CDD" id="cd09603">
    <property type="entry name" value="M1_APN_like"/>
    <property type="match status" value="1"/>
</dbReference>
<dbReference type="PANTHER" id="PTHR11533:SF174">
    <property type="entry name" value="PUROMYCIN-SENSITIVE AMINOPEPTIDASE-RELATED"/>
    <property type="match status" value="1"/>
</dbReference>
<dbReference type="PRINTS" id="PR00756">
    <property type="entry name" value="ALADIPTASE"/>
</dbReference>
<dbReference type="InterPro" id="IPR050344">
    <property type="entry name" value="Peptidase_M1_aminopeptidases"/>
</dbReference>
<keyword evidence="10" id="KW-0862">Zinc</keyword>
<dbReference type="EMBL" id="CP011129">
    <property type="protein sequence ID" value="ALN81900.1"/>
    <property type="molecule type" value="Genomic_DNA"/>
</dbReference>
<organism evidence="16 17">
    <name type="scientific">Lysobacter antibioticus</name>
    <dbReference type="NCBI Taxonomy" id="84531"/>
    <lineage>
        <taxon>Bacteria</taxon>
        <taxon>Pseudomonadati</taxon>
        <taxon>Pseudomonadota</taxon>
        <taxon>Gammaproteobacteria</taxon>
        <taxon>Lysobacterales</taxon>
        <taxon>Lysobacteraceae</taxon>
        <taxon>Lysobacter</taxon>
    </lineage>
</organism>
<dbReference type="EC" id="3.4.11.2" evidence="4"/>
<evidence type="ECO:0000259" key="14">
    <source>
        <dbReference type="Pfam" id="PF01433"/>
    </source>
</evidence>
<reference evidence="16 17" key="1">
    <citation type="journal article" date="2015" name="BMC Genomics">
        <title>Comparative genomics and metabolic profiling of the genus Lysobacter.</title>
        <authorList>
            <person name="de Bruijn I."/>
            <person name="Cheng X."/>
            <person name="de Jager V."/>
            <person name="Exposito R.G."/>
            <person name="Watrous J."/>
            <person name="Patel N."/>
            <person name="Postma J."/>
            <person name="Dorrestein P.C."/>
            <person name="Kobayashi D."/>
            <person name="Raaijmakers J.M."/>
        </authorList>
    </citation>
    <scope>NUCLEOTIDE SEQUENCE [LARGE SCALE GENOMIC DNA]</scope>
    <source>
        <strain evidence="16 17">76</strain>
    </source>
</reference>
<evidence type="ECO:0000313" key="16">
    <source>
        <dbReference type="EMBL" id="ALN81900.1"/>
    </source>
</evidence>
<keyword evidence="8" id="KW-0479">Metal-binding</keyword>
<evidence type="ECO:0000313" key="17">
    <source>
        <dbReference type="Proteomes" id="UP000060787"/>
    </source>
</evidence>
<feature type="transmembrane region" description="Helical" evidence="13">
    <location>
        <begin position="21"/>
        <end position="42"/>
    </location>
</feature>
<evidence type="ECO:0000256" key="10">
    <source>
        <dbReference type="ARBA" id="ARBA00022833"/>
    </source>
</evidence>
<gene>
    <name evidence="16" type="ORF">LA76x_3777</name>
</gene>
<dbReference type="GO" id="GO:0006508">
    <property type="term" value="P:proteolysis"/>
    <property type="evidence" value="ECO:0007669"/>
    <property type="project" value="UniProtKB-KW"/>
</dbReference>
<evidence type="ECO:0000256" key="11">
    <source>
        <dbReference type="ARBA" id="ARBA00023049"/>
    </source>
</evidence>
<dbReference type="KEGG" id="lab:LA76x_3777"/>
<dbReference type="InterPro" id="IPR001930">
    <property type="entry name" value="Peptidase_M1"/>
</dbReference>